<protein>
    <submittedName>
        <fullName evidence="1">Uncharacterized protein</fullName>
    </submittedName>
</protein>
<name>A0A1T4XG63_9BACL</name>
<reference evidence="2" key="1">
    <citation type="submission" date="2017-02" db="EMBL/GenBank/DDBJ databases">
        <authorList>
            <person name="Varghese N."/>
            <person name="Submissions S."/>
        </authorList>
    </citation>
    <scope>NUCLEOTIDE SEQUENCE [LARGE SCALE GENOMIC DNA]</scope>
    <source>
        <strain evidence="2">DSM 23966</strain>
    </source>
</reference>
<keyword evidence="2" id="KW-1185">Reference proteome</keyword>
<dbReference type="Proteomes" id="UP000190042">
    <property type="component" value="Unassembled WGS sequence"/>
</dbReference>
<gene>
    <name evidence="1" type="ORF">SAMN04244570_0617</name>
</gene>
<sequence length="127" mass="14482">MLEDATVKWKWKVSELFRFRQMWNAGADNSEPAKEFKTNKRSIALVVMDQAERGKLSSGGLGCLETKNRGVIGMENVNVYQLEVQAVYCIIDGVLRHKKDRISPIMADIIITHKEGSFGCYSRRCIR</sequence>
<organism evidence="1 2">
    <name type="scientific">Sporosarcina newyorkensis</name>
    <dbReference type="NCBI Taxonomy" id="759851"/>
    <lineage>
        <taxon>Bacteria</taxon>
        <taxon>Bacillati</taxon>
        <taxon>Bacillota</taxon>
        <taxon>Bacilli</taxon>
        <taxon>Bacillales</taxon>
        <taxon>Caryophanaceae</taxon>
        <taxon>Sporosarcina</taxon>
    </lineage>
</organism>
<accession>A0A1T4XG63</accession>
<dbReference type="AlphaFoldDB" id="A0A1T4XG63"/>
<evidence type="ECO:0000313" key="1">
    <source>
        <dbReference type="EMBL" id="SKA88055.1"/>
    </source>
</evidence>
<dbReference type="EMBL" id="FUYJ01000001">
    <property type="protein sequence ID" value="SKA88055.1"/>
    <property type="molecule type" value="Genomic_DNA"/>
</dbReference>
<evidence type="ECO:0000313" key="2">
    <source>
        <dbReference type="Proteomes" id="UP000190042"/>
    </source>
</evidence>
<proteinExistence type="predicted"/>